<feature type="domain" description="Ig-like" evidence="3">
    <location>
        <begin position="137"/>
        <end position="228"/>
    </location>
</feature>
<organism evidence="4 5">
    <name type="scientific">Mytilus edulis</name>
    <name type="common">Blue mussel</name>
    <dbReference type="NCBI Taxonomy" id="6550"/>
    <lineage>
        <taxon>Eukaryota</taxon>
        <taxon>Metazoa</taxon>
        <taxon>Spiralia</taxon>
        <taxon>Lophotrochozoa</taxon>
        <taxon>Mollusca</taxon>
        <taxon>Bivalvia</taxon>
        <taxon>Autobranchia</taxon>
        <taxon>Pteriomorphia</taxon>
        <taxon>Mytilida</taxon>
        <taxon>Mytiloidea</taxon>
        <taxon>Mytilidae</taxon>
        <taxon>Mytilinae</taxon>
        <taxon>Mytilus</taxon>
    </lineage>
</organism>
<dbReference type="GO" id="GO:0007156">
    <property type="term" value="P:homophilic cell adhesion via plasma membrane adhesion molecules"/>
    <property type="evidence" value="ECO:0007669"/>
    <property type="project" value="TreeGrafter"/>
</dbReference>
<dbReference type="InterPro" id="IPR007110">
    <property type="entry name" value="Ig-like_dom"/>
</dbReference>
<evidence type="ECO:0000256" key="1">
    <source>
        <dbReference type="ARBA" id="ARBA00022729"/>
    </source>
</evidence>
<name>A0A8S3SR52_MYTED</name>
<reference evidence="4" key="1">
    <citation type="submission" date="2021-03" db="EMBL/GenBank/DDBJ databases">
        <authorList>
            <person name="Bekaert M."/>
        </authorList>
    </citation>
    <scope>NUCLEOTIDE SEQUENCE</scope>
</reference>
<evidence type="ECO:0000256" key="2">
    <source>
        <dbReference type="ARBA" id="ARBA00023157"/>
    </source>
</evidence>
<dbReference type="InterPro" id="IPR003599">
    <property type="entry name" value="Ig_sub"/>
</dbReference>
<evidence type="ECO:0000259" key="3">
    <source>
        <dbReference type="PROSITE" id="PS50835"/>
    </source>
</evidence>
<dbReference type="PANTHER" id="PTHR45080:SF8">
    <property type="entry name" value="IG-LIKE DOMAIN-CONTAINING PROTEIN"/>
    <property type="match status" value="1"/>
</dbReference>
<dbReference type="Proteomes" id="UP000683360">
    <property type="component" value="Unassembled WGS sequence"/>
</dbReference>
<dbReference type="GO" id="GO:0050808">
    <property type="term" value="P:synapse organization"/>
    <property type="evidence" value="ECO:0007669"/>
    <property type="project" value="TreeGrafter"/>
</dbReference>
<evidence type="ECO:0000313" key="4">
    <source>
        <dbReference type="EMBL" id="CAG2220571.1"/>
    </source>
</evidence>
<dbReference type="InterPro" id="IPR013783">
    <property type="entry name" value="Ig-like_fold"/>
</dbReference>
<dbReference type="Gene3D" id="2.60.40.10">
    <property type="entry name" value="Immunoglobulins"/>
    <property type="match status" value="2"/>
</dbReference>
<feature type="domain" description="Ig-like" evidence="3">
    <location>
        <begin position="1"/>
        <end position="60"/>
    </location>
</feature>
<dbReference type="GO" id="GO:0008046">
    <property type="term" value="F:axon guidance receptor activity"/>
    <property type="evidence" value="ECO:0007669"/>
    <property type="project" value="TreeGrafter"/>
</dbReference>
<dbReference type="SMART" id="SM00409">
    <property type="entry name" value="IG"/>
    <property type="match status" value="4"/>
</dbReference>
<proteinExistence type="predicted"/>
<dbReference type="Pfam" id="PF00047">
    <property type="entry name" value="ig"/>
    <property type="match status" value="1"/>
</dbReference>
<dbReference type="Pfam" id="PF07679">
    <property type="entry name" value="I-set"/>
    <property type="match status" value="1"/>
</dbReference>
<comment type="caution">
    <text evidence="4">The sequence shown here is derived from an EMBL/GenBank/DDBJ whole genome shotgun (WGS) entry which is preliminary data.</text>
</comment>
<dbReference type="InterPro" id="IPR050958">
    <property type="entry name" value="Cell_Adh-Cytoskel_Orgn"/>
</dbReference>
<dbReference type="PANTHER" id="PTHR45080">
    <property type="entry name" value="CONTACTIN 5"/>
    <property type="match status" value="1"/>
</dbReference>
<dbReference type="InterPro" id="IPR013098">
    <property type="entry name" value="Ig_I-set"/>
</dbReference>
<dbReference type="AlphaFoldDB" id="A0A8S3SR52"/>
<evidence type="ECO:0000313" key="5">
    <source>
        <dbReference type="Proteomes" id="UP000683360"/>
    </source>
</evidence>
<accession>A0A8S3SR52</accession>
<dbReference type="InterPro" id="IPR013151">
    <property type="entry name" value="Immunoglobulin_dom"/>
</dbReference>
<keyword evidence="1" id="KW-0732">Signal</keyword>
<dbReference type="GO" id="GO:0005886">
    <property type="term" value="C:plasma membrane"/>
    <property type="evidence" value="ECO:0007669"/>
    <property type="project" value="TreeGrafter"/>
</dbReference>
<dbReference type="OrthoDB" id="10000480at2759"/>
<dbReference type="GO" id="GO:0030424">
    <property type="term" value="C:axon"/>
    <property type="evidence" value="ECO:0007669"/>
    <property type="project" value="TreeGrafter"/>
</dbReference>
<dbReference type="GO" id="GO:0043025">
    <property type="term" value="C:neuronal cell body"/>
    <property type="evidence" value="ECO:0007669"/>
    <property type="project" value="TreeGrafter"/>
</dbReference>
<keyword evidence="2" id="KW-1015">Disulfide bond</keyword>
<dbReference type="InterPro" id="IPR036179">
    <property type="entry name" value="Ig-like_dom_sf"/>
</dbReference>
<dbReference type="PROSITE" id="PS50835">
    <property type="entry name" value="IG_LIKE"/>
    <property type="match status" value="2"/>
</dbReference>
<gene>
    <name evidence="4" type="ORF">MEDL_34049</name>
</gene>
<sequence>MADTRTEKRLNCRSGTQFLWKRNGLNINDNMKYSNTTSKVLTLLNVDWNDGGKYRCNYSNERWKVQDFYLVIQGKPDIRFLKTHYDVGIGGSVNMECQIGTARPPVTKTDGGEYRCYARNERGDMFAKTTVQIENPPQVNINENYYISRVGDNVTIGGKIRDAHSKSEIEWEKSSVSQNNLGRKTIGNISYPFLRIRNVQLNDAGNYTLLVRNQYGENQDFTILKVLSASITGTNHLIKKANESITLNCKVYEETALNNPSLQLTKLKRLDKGNFTCETSFKKITARSSILHLDVQDIPFVSTSRKKFEVNRGLDTVLLVLMTPIQHRQRFIGPGMV</sequence>
<protein>
    <submittedName>
        <fullName evidence="4">HMCN</fullName>
    </submittedName>
</protein>
<dbReference type="EMBL" id="CAJPWZ010001665">
    <property type="protein sequence ID" value="CAG2220571.1"/>
    <property type="molecule type" value="Genomic_DNA"/>
</dbReference>
<keyword evidence="5" id="KW-1185">Reference proteome</keyword>
<dbReference type="SUPFAM" id="SSF48726">
    <property type="entry name" value="Immunoglobulin"/>
    <property type="match status" value="4"/>
</dbReference>